<evidence type="ECO:0000256" key="1">
    <source>
        <dbReference type="ARBA" id="ARBA00010062"/>
    </source>
</evidence>
<feature type="domain" description="Leucine-binding protein" evidence="6">
    <location>
        <begin position="45"/>
        <end position="393"/>
    </location>
</feature>
<accession>A0ABQ0C5H1</accession>
<proteinExistence type="inferred from homology"/>
<evidence type="ECO:0000256" key="3">
    <source>
        <dbReference type="ARBA" id="ARBA00022729"/>
    </source>
</evidence>
<evidence type="ECO:0000313" key="8">
    <source>
        <dbReference type="Proteomes" id="UP001628193"/>
    </source>
</evidence>
<evidence type="ECO:0000256" key="2">
    <source>
        <dbReference type="ARBA" id="ARBA00022448"/>
    </source>
</evidence>
<comment type="caution">
    <text evidence="7">The sequence shown here is derived from an EMBL/GenBank/DDBJ whole genome shotgun (WGS) entry which is preliminary data.</text>
</comment>
<keyword evidence="5" id="KW-0812">Transmembrane</keyword>
<dbReference type="InterPro" id="IPR000709">
    <property type="entry name" value="Leu_Ile_Val-bd"/>
</dbReference>
<evidence type="ECO:0000256" key="5">
    <source>
        <dbReference type="SAM" id="Phobius"/>
    </source>
</evidence>
<comment type="similarity">
    <text evidence="1">Belongs to the leucine-binding protein family.</text>
</comment>
<dbReference type="PANTHER" id="PTHR47235:SF1">
    <property type="entry name" value="BLR6548 PROTEIN"/>
    <property type="match status" value="1"/>
</dbReference>
<keyword evidence="5" id="KW-0472">Membrane</keyword>
<name>A0ABQ0C5H1_9PROT</name>
<keyword evidence="3" id="KW-0732">Signal</keyword>
<evidence type="ECO:0000256" key="4">
    <source>
        <dbReference type="ARBA" id="ARBA00022970"/>
    </source>
</evidence>
<dbReference type="InterPro" id="IPR028082">
    <property type="entry name" value="Peripla_BP_I"/>
</dbReference>
<evidence type="ECO:0000259" key="6">
    <source>
        <dbReference type="Pfam" id="PF13458"/>
    </source>
</evidence>
<keyword evidence="4" id="KW-0029">Amino-acid transport</keyword>
<organism evidence="7 8">
    <name type="scientific">Candidatus Magnetaquiglobus chichijimensis</name>
    <dbReference type="NCBI Taxonomy" id="3141448"/>
    <lineage>
        <taxon>Bacteria</taxon>
        <taxon>Pseudomonadati</taxon>
        <taxon>Pseudomonadota</taxon>
        <taxon>Magnetococcia</taxon>
        <taxon>Magnetococcales</taxon>
        <taxon>Candidatus Magnetaquicoccaceae</taxon>
        <taxon>Candidatus Magnetaquiglobus</taxon>
    </lineage>
</organism>
<dbReference type="SUPFAM" id="SSF53822">
    <property type="entry name" value="Periplasmic binding protein-like I"/>
    <property type="match status" value="1"/>
</dbReference>
<dbReference type="InterPro" id="IPR028081">
    <property type="entry name" value="Leu-bd"/>
</dbReference>
<dbReference type="Pfam" id="PF13458">
    <property type="entry name" value="Peripla_BP_6"/>
    <property type="match status" value="1"/>
</dbReference>
<reference evidence="7 8" key="2">
    <citation type="submission" date="2024-09" db="EMBL/GenBank/DDBJ databases">
        <title>Draft genome sequence of Candidatus Magnetaquicoccaceae bacterium FCR-1.</title>
        <authorList>
            <person name="Shimoshige H."/>
            <person name="Shimamura S."/>
            <person name="Taoka A."/>
            <person name="Kobayashi H."/>
            <person name="Maekawa T."/>
        </authorList>
    </citation>
    <scope>NUCLEOTIDE SEQUENCE [LARGE SCALE GENOMIC DNA]</scope>
    <source>
        <strain evidence="7 8">FCR-1</strain>
    </source>
</reference>
<dbReference type="CDD" id="cd19978">
    <property type="entry name" value="PBP1_ABC_ligand_binding-like"/>
    <property type="match status" value="1"/>
</dbReference>
<reference evidence="7 8" key="1">
    <citation type="submission" date="2024-05" db="EMBL/GenBank/DDBJ databases">
        <authorList>
            <consortium name="Candidatus Magnetaquicoccaceae bacterium FCR-1 genome sequencing consortium"/>
            <person name="Shimoshige H."/>
            <person name="Shimamura S."/>
            <person name="Taoka A."/>
            <person name="Kobayashi H."/>
            <person name="Maekawa T."/>
        </authorList>
    </citation>
    <scope>NUCLEOTIDE SEQUENCE [LARGE SCALE GENOMIC DNA]</scope>
    <source>
        <strain evidence="7 8">FCR-1</strain>
    </source>
</reference>
<sequence length="404" mass="43877">MGEQCVACPEMSSDGRIIFRAWIAILLLGIIPLGAEWGPTARAGEIRVGSSSALTGHASALGIGMRQGIEARFQEVNEAGGIHGHPLRLIALDDGYEPRRTAPNVRRLIEREEVIALIGNTGTPTAVVTVPIVQKYAIPLFGTYSGAALLRRQPPDRHVVNFRASYREETAAMVRGLLEQGIPPERIAFFTQNDSFGDDGHHGAIETLRASGYAEADALPHGRYTRNTLNVEEGLSVILAARTPPRAIILVGSHKPCAAFIRLARKELPDTLFLAVSFVGGESLTRELGEEAEGVIVSQVVPSPEDDAPALRDYRQLMRDRGLQPGYLSLEGYLAARLFTTGLEKAGPAPTRMELLEALEGLGNVDIGMGSPLHLDRESHQASHRVWLTVIRAGRFVALDWKEL</sequence>
<dbReference type="Gene3D" id="3.40.50.2300">
    <property type="match status" value="2"/>
</dbReference>
<dbReference type="PRINTS" id="PR00337">
    <property type="entry name" value="LEUILEVALBP"/>
</dbReference>
<protein>
    <recommendedName>
        <fullName evidence="6">Leucine-binding protein domain-containing protein</fullName>
    </recommendedName>
</protein>
<feature type="transmembrane region" description="Helical" evidence="5">
    <location>
        <begin position="17"/>
        <end position="35"/>
    </location>
</feature>
<dbReference type="Proteomes" id="UP001628193">
    <property type="component" value="Unassembled WGS sequence"/>
</dbReference>
<keyword evidence="2" id="KW-0813">Transport</keyword>
<dbReference type="PANTHER" id="PTHR47235">
    <property type="entry name" value="BLR6548 PROTEIN"/>
    <property type="match status" value="1"/>
</dbReference>
<dbReference type="EMBL" id="BAAFGK010000002">
    <property type="protein sequence ID" value="GAB0056139.1"/>
    <property type="molecule type" value="Genomic_DNA"/>
</dbReference>
<gene>
    <name evidence="7" type="ORF">SIID45300_00444</name>
</gene>
<keyword evidence="8" id="KW-1185">Reference proteome</keyword>
<keyword evidence="5" id="KW-1133">Transmembrane helix</keyword>
<evidence type="ECO:0000313" key="7">
    <source>
        <dbReference type="EMBL" id="GAB0056139.1"/>
    </source>
</evidence>